<dbReference type="Pfam" id="PF02518">
    <property type="entry name" value="HATPase_c"/>
    <property type="match status" value="1"/>
</dbReference>
<keyword evidence="5" id="KW-0418">Kinase</keyword>
<comment type="catalytic activity">
    <reaction evidence="1">
        <text>ATP + protein L-histidine = ADP + protein N-phospho-L-histidine.</text>
        <dbReference type="EC" id="2.7.13.3"/>
    </reaction>
</comment>
<dbReference type="InterPro" id="IPR000014">
    <property type="entry name" value="PAS"/>
</dbReference>
<dbReference type="GO" id="GO:0007234">
    <property type="term" value="P:osmosensory signaling via phosphorelay pathway"/>
    <property type="evidence" value="ECO:0007669"/>
    <property type="project" value="TreeGrafter"/>
</dbReference>
<dbReference type="PANTHER" id="PTHR42878:SF15">
    <property type="entry name" value="BACTERIOPHYTOCHROME"/>
    <property type="match status" value="1"/>
</dbReference>
<dbReference type="InterPro" id="IPR035965">
    <property type="entry name" value="PAS-like_dom_sf"/>
</dbReference>
<dbReference type="InterPro" id="IPR005467">
    <property type="entry name" value="His_kinase_dom"/>
</dbReference>
<accession>A0A7W8NDD0</accession>
<evidence type="ECO:0000256" key="6">
    <source>
        <dbReference type="ARBA" id="ARBA00023136"/>
    </source>
</evidence>
<dbReference type="FunFam" id="3.30.565.10:FF:000006">
    <property type="entry name" value="Sensor histidine kinase WalK"/>
    <property type="match status" value="1"/>
</dbReference>
<comment type="caution">
    <text evidence="10">The sequence shown here is derived from an EMBL/GenBank/DDBJ whole genome shotgun (WGS) entry which is preliminary data.</text>
</comment>
<dbReference type="PANTHER" id="PTHR42878">
    <property type="entry name" value="TWO-COMPONENT HISTIDINE KINASE"/>
    <property type="match status" value="1"/>
</dbReference>
<dbReference type="InterPro" id="IPR036890">
    <property type="entry name" value="HATPase_C_sf"/>
</dbReference>
<dbReference type="Pfam" id="PF13426">
    <property type="entry name" value="PAS_9"/>
    <property type="match status" value="1"/>
</dbReference>
<protein>
    <recommendedName>
        <fullName evidence="2">histidine kinase</fullName>
        <ecNumber evidence="2">2.7.13.3</ecNumber>
    </recommendedName>
</protein>
<keyword evidence="4" id="KW-0808">Transferase</keyword>
<dbReference type="SMART" id="SM00091">
    <property type="entry name" value="PAS"/>
    <property type="match status" value="1"/>
</dbReference>
<evidence type="ECO:0000256" key="5">
    <source>
        <dbReference type="ARBA" id="ARBA00022777"/>
    </source>
</evidence>
<feature type="domain" description="Histidine kinase" evidence="8">
    <location>
        <begin position="215"/>
        <end position="428"/>
    </location>
</feature>
<dbReference type="SUPFAM" id="SSF55785">
    <property type="entry name" value="PYP-like sensor domain (PAS domain)"/>
    <property type="match status" value="1"/>
</dbReference>
<dbReference type="SUPFAM" id="SSF55874">
    <property type="entry name" value="ATPase domain of HSP90 chaperone/DNA topoisomerase II/histidine kinase"/>
    <property type="match status" value="1"/>
</dbReference>
<dbReference type="NCBIfam" id="TIGR00229">
    <property type="entry name" value="sensory_box"/>
    <property type="match status" value="1"/>
</dbReference>
<dbReference type="EMBL" id="JACHFL010000004">
    <property type="protein sequence ID" value="MBB5363119.1"/>
    <property type="molecule type" value="Genomic_DNA"/>
</dbReference>
<dbReference type="RefSeq" id="WP_184131396.1">
    <property type="nucleotide sequence ID" value="NZ_JACHFL010000004.1"/>
</dbReference>
<sequence>MSDPKNKRDDQSLRETAVRQLEEGLHAVPPPSETREALQHELSVHQIELELQNEELRHTVLELRQLHEKYLGLYDFAPVGYFTLDQSGTIRQANLRAGRLLGVERSRLLGRRLLQFTAPESNTTLAALLPRLLVSEDGLVTELRLQRADGSVFPVRLEGQAYSSGESLIAVTDITTEKAAQDELLRLNENLERRVVERTARIRELSDELRTVMLAVAEDLMDSLHRVASFVEVLRHDVSTVPVTPAQRFAPVFRSVERMEELARALLEYSRASSTRVRLVSLDLNRVFSEVEKDLQPSMEGRNVKLTRDPLPTVTADIAMMQQMFLNLLENALKFTADREVARIHVGADETETEFILRFEDNGVGFNNRHRDKLFQVFKRLHPESAFPGVGIGLAIVRRACTRFGGRVWAEGRVGEGATFFVAWPKHPTVLE</sequence>
<organism evidence="10 11">
    <name type="scientific">Deinococcus humi</name>
    <dbReference type="NCBI Taxonomy" id="662880"/>
    <lineage>
        <taxon>Bacteria</taxon>
        <taxon>Thermotogati</taxon>
        <taxon>Deinococcota</taxon>
        <taxon>Deinococci</taxon>
        <taxon>Deinococcales</taxon>
        <taxon>Deinococcaceae</taxon>
        <taxon>Deinococcus</taxon>
    </lineage>
</organism>
<dbReference type="GO" id="GO:0030295">
    <property type="term" value="F:protein kinase activator activity"/>
    <property type="evidence" value="ECO:0007669"/>
    <property type="project" value="TreeGrafter"/>
</dbReference>
<keyword evidence="6" id="KW-0472">Membrane</keyword>
<dbReference type="InterPro" id="IPR003594">
    <property type="entry name" value="HATPase_dom"/>
</dbReference>
<dbReference type="EC" id="2.7.13.3" evidence="2"/>
<evidence type="ECO:0000256" key="7">
    <source>
        <dbReference type="SAM" id="Coils"/>
    </source>
</evidence>
<evidence type="ECO:0000259" key="9">
    <source>
        <dbReference type="PROSITE" id="PS50112"/>
    </source>
</evidence>
<evidence type="ECO:0000313" key="10">
    <source>
        <dbReference type="EMBL" id="MBB5363119.1"/>
    </source>
</evidence>
<feature type="domain" description="PAS" evidence="9">
    <location>
        <begin position="66"/>
        <end position="136"/>
    </location>
</feature>
<keyword evidence="3" id="KW-0597">Phosphoprotein</keyword>
<dbReference type="PRINTS" id="PR00344">
    <property type="entry name" value="BCTRLSENSOR"/>
</dbReference>
<evidence type="ECO:0000256" key="4">
    <source>
        <dbReference type="ARBA" id="ARBA00022679"/>
    </source>
</evidence>
<dbReference type="InterPro" id="IPR004358">
    <property type="entry name" value="Sig_transdc_His_kin-like_C"/>
</dbReference>
<keyword evidence="7" id="KW-0175">Coiled coil</keyword>
<dbReference type="Proteomes" id="UP000552709">
    <property type="component" value="Unassembled WGS sequence"/>
</dbReference>
<dbReference type="PROSITE" id="PS50109">
    <property type="entry name" value="HIS_KIN"/>
    <property type="match status" value="1"/>
</dbReference>
<name>A0A7W8NDD0_9DEIO</name>
<keyword evidence="11" id="KW-1185">Reference proteome</keyword>
<feature type="coiled-coil region" evidence="7">
    <location>
        <begin position="174"/>
        <end position="208"/>
    </location>
</feature>
<evidence type="ECO:0000256" key="3">
    <source>
        <dbReference type="ARBA" id="ARBA00022553"/>
    </source>
</evidence>
<dbReference type="GO" id="GO:0016020">
    <property type="term" value="C:membrane"/>
    <property type="evidence" value="ECO:0007669"/>
    <property type="project" value="UniProtKB-SubCell"/>
</dbReference>
<dbReference type="InterPro" id="IPR050351">
    <property type="entry name" value="BphY/WalK/GraS-like"/>
</dbReference>
<dbReference type="PROSITE" id="PS50112">
    <property type="entry name" value="PAS"/>
    <property type="match status" value="1"/>
</dbReference>
<dbReference type="GO" id="GO:0000156">
    <property type="term" value="F:phosphorelay response regulator activity"/>
    <property type="evidence" value="ECO:0007669"/>
    <property type="project" value="TreeGrafter"/>
</dbReference>
<evidence type="ECO:0000256" key="1">
    <source>
        <dbReference type="ARBA" id="ARBA00000085"/>
    </source>
</evidence>
<evidence type="ECO:0000313" key="11">
    <source>
        <dbReference type="Proteomes" id="UP000552709"/>
    </source>
</evidence>
<dbReference type="SMART" id="SM00387">
    <property type="entry name" value="HATPase_c"/>
    <property type="match status" value="1"/>
</dbReference>
<evidence type="ECO:0000259" key="8">
    <source>
        <dbReference type="PROSITE" id="PS50109"/>
    </source>
</evidence>
<proteinExistence type="predicted"/>
<reference evidence="10 11" key="1">
    <citation type="submission" date="2020-08" db="EMBL/GenBank/DDBJ databases">
        <title>Genomic Encyclopedia of Type Strains, Phase IV (KMG-IV): sequencing the most valuable type-strain genomes for metagenomic binning, comparative biology and taxonomic classification.</title>
        <authorList>
            <person name="Goeker M."/>
        </authorList>
    </citation>
    <scope>NUCLEOTIDE SEQUENCE [LARGE SCALE GENOMIC DNA]</scope>
    <source>
        <strain evidence="10 11">DSM 27939</strain>
    </source>
</reference>
<dbReference type="Gene3D" id="3.30.565.10">
    <property type="entry name" value="Histidine kinase-like ATPase, C-terminal domain"/>
    <property type="match status" value="1"/>
</dbReference>
<evidence type="ECO:0000256" key="2">
    <source>
        <dbReference type="ARBA" id="ARBA00012438"/>
    </source>
</evidence>
<dbReference type="CDD" id="cd00130">
    <property type="entry name" value="PAS"/>
    <property type="match status" value="1"/>
</dbReference>
<dbReference type="GO" id="GO:0004673">
    <property type="term" value="F:protein histidine kinase activity"/>
    <property type="evidence" value="ECO:0007669"/>
    <property type="project" value="UniProtKB-EC"/>
</dbReference>
<gene>
    <name evidence="10" type="ORF">HNQ08_002217</name>
</gene>
<dbReference type="Gene3D" id="3.30.450.20">
    <property type="entry name" value="PAS domain"/>
    <property type="match status" value="1"/>
</dbReference>
<dbReference type="AlphaFoldDB" id="A0A7W8NDD0"/>
<feature type="coiled-coil region" evidence="7">
    <location>
        <begin position="35"/>
        <end position="69"/>
    </location>
</feature>